<dbReference type="PANTHER" id="PTHR43041:SF1">
    <property type="entry name" value="METALLO-BETA-LACTAMASE DOMAIN-CONTAINING PROTEIN"/>
    <property type="match status" value="1"/>
</dbReference>
<name>A0A1F6GBI6_9PROT</name>
<accession>A0A1F6GBI6</accession>
<organism evidence="2 3">
    <name type="scientific">Candidatus Lambdaproteobacteria bacterium RIFOXYD2_FULL_50_16</name>
    <dbReference type="NCBI Taxonomy" id="1817772"/>
    <lineage>
        <taxon>Bacteria</taxon>
        <taxon>Pseudomonadati</taxon>
        <taxon>Pseudomonadota</taxon>
        <taxon>Candidatus Lambdaproteobacteria</taxon>
    </lineage>
</organism>
<evidence type="ECO:0000313" key="3">
    <source>
        <dbReference type="Proteomes" id="UP000178449"/>
    </source>
</evidence>
<dbReference type="Gene3D" id="3.60.15.10">
    <property type="entry name" value="Ribonuclease Z/Hydroxyacylglutathione hydrolase-like"/>
    <property type="match status" value="1"/>
</dbReference>
<sequence length="251" mass="28789">MKKYHVLFERGEHRWTVLYMDPKKPADILDSNEYLISHRDDHILLDPGGFAVFPAVLSTLVQVVDPMKINRVFASHQDPDIASSLSLWQEINPQIKCYISWLWKSFVPHFGGTEETYISIDDKGMVIDLGGYKLDVIPAHHCHSAGNFHLFDRQAKIYFSGDIGAALLPDDQRHLFVQNFEAHIPHIEYFHRRWLGSNDHKNAWCARVAELDIQLLCPQHGSIYKGEQVKQFISWLRGLNVGSASNRSVSL</sequence>
<dbReference type="Pfam" id="PF19583">
    <property type="entry name" value="ODP"/>
    <property type="match status" value="1"/>
</dbReference>
<dbReference type="EMBL" id="MFNE01000022">
    <property type="protein sequence ID" value="OGG95473.1"/>
    <property type="molecule type" value="Genomic_DNA"/>
</dbReference>
<dbReference type="InterPro" id="IPR001279">
    <property type="entry name" value="Metallo-B-lactamas"/>
</dbReference>
<proteinExistence type="predicted"/>
<feature type="domain" description="Metallo-beta-lactamase" evidence="1">
    <location>
        <begin position="30"/>
        <end position="220"/>
    </location>
</feature>
<dbReference type="SUPFAM" id="SSF56281">
    <property type="entry name" value="Metallo-hydrolase/oxidoreductase"/>
    <property type="match status" value="1"/>
</dbReference>
<dbReference type="AlphaFoldDB" id="A0A1F6GBI6"/>
<protein>
    <submittedName>
        <fullName evidence="2">Flavoprotein</fullName>
    </submittedName>
</protein>
<comment type="caution">
    <text evidence="2">The sequence shown here is derived from an EMBL/GenBank/DDBJ whole genome shotgun (WGS) entry which is preliminary data.</text>
</comment>
<reference evidence="2 3" key="1">
    <citation type="journal article" date="2016" name="Nat. Commun.">
        <title>Thousands of microbial genomes shed light on interconnected biogeochemical processes in an aquifer system.</title>
        <authorList>
            <person name="Anantharaman K."/>
            <person name="Brown C.T."/>
            <person name="Hug L.A."/>
            <person name="Sharon I."/>
            <person name="Castelle C.J."/>
            <person name="Probst A.J."/>
            <person name="Thomas B.C."/>
            <person name="Singh A."/>
            <person name="Wilkins M.J."/>
            <person name="Karaoz U."/>
            <person name="Brodie E.L."/>
            <person name="Williams K.H."/>
            <person name="Hubbard S.S."/>
            <person name="Banfield J.F."/>
        </authorList>
    </citation>
    <scope>NUCLEOTIDE SEQUENCE [LARGE SCALE GENOMIC DNA]</scope>
</reference>
<dbReference type="STRING" id="1817772.A2527_07100"/>
<dbReference type="Proteomes" id="UP000178449">
    <property type="component" value="Unassembled WGS sequence"/>
</dbReference>
<evidence type="ECO:0000259" key="1">
    <source>
        <dbReference type="SMART" id="SM00849"/>
    </source>
</evidence>
<gene>
    <name evidence="2" type="ORF">A2527_07100</name>
</gene>
<dbReference type="InterPro" id="IPR045761">
    <property type="entry name" value="ODP_dom"/>
</dbReference>
<dbReference type="InterPro" id="IPR036866">
    <property type="entry name" value="RibonucZ/Hydroxyglut_hydro"/>
</dbReference>
<evidence type="ECO:0000313" key="2">
    <source>
        <dbReference type="EMBL" id="OGG95473.1"/>
    </source>
</evidence>
<dbReference type="CDD" id="cd07709">
    <property type="entry name" value="flavodiiron_proteins_MBL-fold"/>
    <property type="match status" value="1"/>
</dbReference>
<dbReference type="PANTHER" id="PTHR43041">
    <property type="entry name" value="HYDROLASE, METALLO-BETA-LACTAMASE SUPERFAMILY"/>
    <property type="match status" value="1"/>
</dbReference>
<dbReference type="SMART" id="SM00849">
    <property type="entry name" value="Lactamase_B"/>
    <property type="match status" value="1"/>
</dbReference>